<proteinExistence type="predicted"/>
<protein>
    <submittedName>
        <fullName evidence="1">(northern house mosquito) hypothetical protein</fullName>
    </submittedName>
</protein>
<dbReference type="EMBL" id="HBUE01185590">
    <property type="protein sequence ID" value="CAG6522459.1"/>
    <property type="molecule type" value="Transcribed_RNA"/>
</dbReference>
<accession>A0A8D8E0Q4</accession>
<name>A0A8D8E0Q4_CULPI</name>
<sequence>MHTHSHKLARNSSSAVEPFSGWFFFFSFQLKVFRLLLPRITALSLVQKKRFFSPFPGISDSRSRTKMSRNCSNRHLIKLTPNNFNKSHQQQKAAFQEVACAVGDGFSGTENDRKEGG</sequence>
<dbReference type="AlphaFoldDB" id="A0A8D8E0Q4"/>
<evidence type="ECO:0000313" key="1">
    <source>
        <dbReference type="EMBL" id="CAG6522459.1"/>
    </source>
</evidence>
<organism evidence="1">
    <name type="scientific">Culex pipiens</name>
    <name type="common">House mosquito</name>
    <dbReference type="NCBI Taxonomy" id="7175"/>
    <lineage>
        <taxon>Eukaryota</taxon>
        <taxon>Metazoa</taxon>
        <taxon>Ecdysozoa</taxon>
        <taxon>Arthropoda</taxon>
        <taxon>Hexapoda</taxon>
        <taxon>Insecta</taxon>
        <taxon>Pterygota</taxon>
        <taxon>Neoptera</taxon>
        <taxon>Endopterygota</taxon>
        <taxon>Diptera</taxon>
        <taxon>Nematocera</taxon>
        <taxon>Culicoidea</taxon>
        <taxon>Culicidae</taxon>
        <taxon>Culicinae</taxon>
        <taxon>Culicini</taxon>
        <taxon>Culex</taxon>
        <taxon>Culex</taxon>
    </lineage>
</organism>
<reference evidence="1" key="1">
    <citation type="submission" date="2021-05" db="EMBL/GenBank/DDBJ databases">
        <authorList>
            <person name="Alioto T."/>
            <person name="Alioto T."/>
            <person name="Gomez Garrido J."/>
        </authorList>
    </citation>
    <scope>NUCLEOTIDE SEQUENCE</scope>
</reference>
<dbReference type="EMBL" id="HBUE01291285">
    <property type="protein sequence ID" value="CAG6574076.1"/>
    <property type="molecule type" value="Transcribed_RNA"/>
</dbReference>